<proteinExistence type="predicted"/>
<keyword evidence="4" id="KW-0802">TPR repeat</keyword>
<dbReference type="Pfam" id="PF00196">
    <property type="entry name" value="GerE"/>
    <property type="match status" value="1"/>
</dbReference>
<dbReference type="InterPro" id="IPR016032">
    <property type="entry name" value="Sig_transdc_resp-reg_C-effctor"/>
</dbReference>
<dbReference type="Gene3D" id="1.25.40.10">
    <property type="entry name" value="Tetratricopeptide repeat domain"/>
    <property type="match status" value="2"/>
</dbReference>
<dbReference type="EMBL" id="JABELX010000007">
    <property type="protein sequence ID" value="NNH72405.1"/>
    <property type="molecule type" value="Genomic_DNA"/>
</dbReference>
<evidence type="ECO:0000256" key="5">
    <source>
        <dbReference type="SAM" id="MobiDB-lite"/>
    </source>
</evidence>
<dbReference type="GO" id="GO:0003677">
    <property type="term" value="F:DNA binding"/>
    <property type="evidence" value="ECO:0007669"/>
    <property type="project" value="UniProtKB-KW"/>
</dbReference>
<dbReference type="InterPro" id="IPR000792">
    <property type="entry name" value="Tscrpt_reg_LuxR_C"/>
</dbReference>
<keyword evidence="1" id="KW-0805">Transcription regulation</keyword>
<dbReference type="SUPFAM" id="SSF46894">
    <property type="entry name" value="C-terminal effector domain of the bipartite response regulators"/>
    <property type="match status" value="1"/>
</dbReference>
<feature type="domain" description="HTH luxR-type" evidence="6">
    <location>
        <begin position="858"/>
        <end position="927"/>
    </location>
</feature>
<keyword evidence="2" id="KW-0238">DNA-binding</keyword>
<gene>
    <name evidence="7" type="ORF">HLB23_21505</name>
</gene>
<dbReference type="PROSITE" id="PS50043">
    <property type="entry name" value="HTH_LUXR_2"/>
    <property type="match status" value="1"/>
</dbReference>
<dbReference type="RefSeq" id="WP_157552051.1">
    <property type="nucleotide sequence ID" value="NZ_JABELX010000007.1"/>
</dbReference>
<dbReference type="InterPro" id="IPR011990">
    <property type="entry name" value="TPR-like_helical_dom_sf"/>
</dbReference>
<dbReference type="Proteomes" id="UP000586827">
    <property type="component" value="Unassembled WGS sequence"/>
</dbReference>
<reference evidence="7 8" key="1">
    <citation type="submission" date="2020-05" db="EMBL/GenBank/DDBJ databases">
        <title>MicrobeNet Type strains.</title>
        <authorList>
            <person name="Nicholson A.C."/>
        </authorList>
    </citation>
    <scope>NUCLEOTIDE SEQUENCE [LARGE SCALE GENOMIC DNA]</scope>
    <source>
        <strain evidence="7 8">JCM 3224</strain>
    </source>
</reference>
<sequence>MGDTRSRETDDEERAVAELLRDADPTRVRIVRAVAVLGPAATAGRVAAVLDAEVAEPVVAPLEVSGAEQEAASRLVEATGSVASSVEAGGPGLAGSSGSAGAGKPDTRRDAGVTGRVTASFGSAATGLPASSLDNGIPGRAEGPLEPGEAGKPDTRRDAGVTGRVTASLGSAAAGLPGSPLTVAAAGRAAALVGLKAAGRVVKPLTVAGLGGVQAPVGPKAAEIPGVLAELATTGLFDGERCTDPAIAARILRDLPAEERRELHGRAARVLYSNGFPPTVVATHLVATGDSRATWAANVLIAAADDAVGEDQLTWAAKYLDLAYRTSSRARERAAIATRLVSIEWRVNPSGRTRNFGRLRAAVNAGLIPHPDIPAAVLYLLWHGCAQHADRALTRLERSATPAGPRIDFLCAWLQYTHPTHVERHQSLLADSPRTGGYPPVDRDLPSTLGEHNGGTCGGVNESAERDSRLLADRSYDAEYQPVAPDSWSLSEMSHGGRLVPAQPHERLSAGTGGGEYAPVEWGSPYRQASELLTALSARRPPTEIATAAQRLLSGHRLTLGAVEPLVAAIDCLIHADRLDLADAWCASLLAEAAARHAPTWQSIFAAVRAEILLRKGNLADAAENAVRALNLVPAEHLGVWSGRPIGVLVRALTAQGKHSEAAAQLRRPVPRAMFESRFALAYLTACGEHCLATDRPEEALRHFRQCGNLMRQWRLDFAWLTPWRNDVAAAYLAAGRPREARAFASMHLDSIGGANGHRSGGVSLRLLAATSDPHRRVSLLRRAVATARAGDDELELAAALGDLGRAYRSIGDADRARPLLREAIRLAELAGAELLLRRLRGGRSQAATVPLPRVPVTPNIFETLSPAERRVAELAAVGQRNRDIAAALDITTSTVEQHLTKVYRKLSVARRGELRFVLAAYLESTRSAVG</sequence>
<keyword evidence="3" id="KW-0804">Transcription</keyword>
<dbReference type="AlphaFoldDB" id="A0A849C7X5"/>
<feature type="repeat" description="TPR" evidence="4">
    <location>
        <begin position="798"/>
        <end position="831"/>
    </location>
</feature>
<accession>A0A849C7X5</accession>
<organism evidence="7 8">
    <name type="scientific">Nocardia uniformis</name>
    <dbReference type="NCBI Taxonomy" id="53432"/>
    <lineage>
        <taxon>Bacteria</taxon>
        <taxon>Bacillati</taxon>
        <taxon>Actinomycetota</taxon>
        <taxon>Actinomycetes</taxon>
        <taxon>Mycobacteriales</taxon>
        <taxon>Nocardiaceae</taxon>
        <taxon>Nocardia</taxon>
    </lineage>
</organism>
<evidence type="ECO:0000313" key="8">
    <source>
        <dbReference type="Proteomes" id="UP000586827"/>
    </source>
</evidence>
<dbReference type="PRINTS" id="PR00038">
    <property type="entry name" value="HTHLUXR"/>
</dbReference>
<evidence type="ECO:0000256" key="1">
    <source>
        <dbReference type="ARBA" id="ARBA00023015"/>
    </source>
</evidence>
<protein>
    <recommendedName>
        <fullName evidence="6">HTH luxR-type domain-containing protein</fullName>
    </recommendedName>
</protein>
<evidence type="ECO:0000259" key="6">
    <source>
        <dbReference type="PROSITE" id="PS50043"/>
    </source>
</evidence>
<feature type="region of interest" description="Disordered" evidence="5">
    <location>
        <begin position="86"/>
        <end position="112"/>
    </location>
</feature>
<dbReference type="PANTHER" id="PTHR44688">
    <property type="entry name" value="DNA-BINDING TRANSCRIPTIONAL ACTIVATOR DEVR_DOSR"/>
    <property type="match status" value="1"/>
</dbReference>
<name>A0A849C7X5_9NOCA</name>
<evidence type="ECO:0000256" key="2">
    <source>
        <dbReference type="ARBA" id="ARBA00023125"/>
    </source>
</evidence>
<evidence type="ECO:0000256" key="4">
    <source>
        <dbReference type="PROSITE-ProRule" id="PRU00339"/>
    </source>
</evidence>
<keyword evidence="8" id="KW-1185">Reference proteome</keyword>
<evidence type="ECO:0000256" key="3">
    <source>
        <dbReference type="ARBA" id="ARBA00023163"/>
    </source>
</evidence>
<dbReference type="Gene3D" id="1.10.10.10">
    <property type="entry name" value="Winged helix-like DNA-binding domain superfamily/Winged helix DNA-binding domain"/>
    <property type="match status" value="1"/>
</dbReference>
<dbReference type="SMART" id="SM00421">
    <property type="entry name" value="HTH_LUXR"/>
    <property type="match status" value="1"/>
</dbReference>
<evidence type="ECO:0000313" key="7">
    <source>
        <dbReference type="EMBL" id="NNH72405.1"/>
    </source>
</evidence>
<dbReference type="PANTHER" id="PTHR44688:SF16">
    <property type="entry name" value="DNA-BINDING TRANSCRIPTIONAL ACTIVATOR DEVR_DOSR"/>
    <property type="match status" value="1"/>
</dbReference>
<dbReference type="CDD" id="cd06170">
    <property type="entry name" value="LuxR_C_like"/>
    <property type="match status" value="1"/>
</dbReference>
<dbReference type="InterPro" id="IPR036388">
    <property type="entry name" value="WH-like_DNA-bd_sf"/>
</dbReference>
<comment type="caution">
    <text evidence="7">The sequence shown here is derived from an EMBL/GenBank/DDBJ whole genome shotgun (WGS) entry which is preliminary data.</text>
</comment>
<feature type="compositionally biased region" description="Gly residues" evidence="5">
    <location>
        <begin position="89"/>
        <end position="101"/>
    </location>
</feature>
<dbReference type="PROSITE" id="PS50005">
    <property type="entry name" value="TPR"/>
    <property type="match status" value="1"/>
</dbReference>
<feature type="region of interest" description="Disordered" evidence="5">
    <location>
        <begin position="124"/>
        <end position="160"/>
    </location>
</feature>
<dbReference type="InterPro" id="IPR019734">
    <property type="entry name" value="TPR_rpt"/>
</dbReference>
<dbReference type="GO" id="GO:0006355">
    <property type="term" value="P:regulation of DNA-templated transcription"/>
    <property type="evidence" value="ECO:0007669"/>
    <property type="project" value="InterPro"/>
</dbReference>
<feature type="compositionally biased region" description="Basic and acidic residues" evidence="5">
    <location>
        <begin position="149"/>
        <end position="159"/>
    </location>
</feature>
<dbReference type="SUPFAM" id="SSF48452">
    <property type="entry name" value="TPR-like"/>
    <property type="match status" value="1"/>
</dbReference>